<dbReference type="GO" id="GO:0009113">
    <property type="term" value="P:purine nucleobase biosynthetic process"/>
    <property type="evidence" value="ECO:0007669"/>
    <property type="project" value="InterPro"/>
</dbReference>
<dbReference type="GO" id="GO:0004044">
    <property type="term" value="F:amidophosphoribosyltransferase activity"/>
    <property type="evidence" value="ECO:0007669"/>
    <property type="project" value="UniProtKB-EC"/>
</dbReference>
<feature type="domain" description="Glutamine amidotransferase type-2" evidence="11">
    <location>
        <begin position="2"/>
        <end position="228"/>
    </location>
</feature>
<evidence type="ECO:0000256" key="6">
    <source>
        <dbReference type="ARBA" id="ARBA00022755"/>
    </source>
</evidence>
<keyword evidence="13" id="KW-1185">Reference proteome</keyword>
<dbReference type="OrthoDB" id="191723at2759"/>
<accession>A0A9P5HHN3</accession>
<dbReference type="Pfam" id="PF13537">
    <property type="entry name" value="GATase_7"/>
    <property type="match status" value="1"/>
</dbReference>
<dbReference type="GO" id="GO:0006164">
    <property type="term" value="P:purine nucleotide biosynthetic process"/>
    <property type="evidence" value="ECO:0007669"/>
    <property type="project" value="UniProtKB-KW"/>
</dbReference>
<name>A0A9P5HHN3_9HYPO</name>
<evidence type="ECO:0000256" key="8">
    <source>
        <dbReference type="PIRNR" id="PIRNR000485"/>
    </source>
</evidence>
<dbReference type="CDD" id="cd06223">
    <property type="entry name" value="PRTases_typeI"/>
    <property type="match status" value="1"/>
</dbReference>
<dbReference type="SUPFAM" id="SSF53271">
    <property type="entry name" value="PRTase-like"/>
    <property type="match status" value="1"/>
</dbReference>
<feature type="binding site" evidence="10">
    <location>
        <position position="364"/>
    </location>
    <ligand>
        <name>Mg(2+)</name>
        <dbReference type="ChEBI" id="CHEBI:18420"/>
    </ligand>
</feature>
<keyword evidence="5 8" id="KW-0808">Transferase</keyword>
<dbReference type="PANTHER" id="PTHR11907">
    <property type="entry name" value="AMIDOPHOSPHORIBOSYLTRANSFERASE"/>
    <property type="match status" value="1"/>
</dbReference>
<organism evidence="12 13">
    <name type="scientific">Cylindrodendrum hubeiense</name>
    <dbReference type="NCBI Taxonomy" id="595255"/>
    <lineage>
        <taxon>Eukaryota</taxon>
        <taxon>Fungi</taxon>
        <taxon>Dikarya</taxon>
        <taxon>Ascomycota</taxon>
        <taxon>Pezizomycotina</taxon>
        <taxon>Sordariomycetes</taxon>
        <taxon>Hypocreomycetidae</taxon>
        <taxon>Hypocreales</taxon>
        <taxon>Nectriaceae</taxon>
        <taxon>Cylindrodendrum</taxon>
    </lineage>
</organism>
<dbReference type="AlphaFoldDB" id="A0A9P5HHN3"/>
<comment type="similarity">
    <text evidence="2 8">In the C-terminal section; belongs to the purine/pyrimidine phosphoribosyltransferase family.</text>
</comment>
<comment type="cofactor">
    <cofactor evidence="10">
        <name>Mg(2+)</name>
        <dbReference type="ChEBI" id="CHEBI:18420"/>
    </cofactor>
    <text evidence="10">Binds 1 Mg(2+) ion per subunit.</text>
</comment>
<keyword evidence="7" id="KW-0315">Glutamine amidotransferase</keyword>
<evidence type="ECO:0000256" key="4">
    <source>
        <dbReference type="ARBA" id="ARBA00022676"/>
    </source>
</evidence>
<evidence type="ECO:0000256" key="3">
    <source>
        <dbReference type="ARBA" id="ARBA00011941"/>
    </source>
</evidence>
<reference evidence="12" key="1">
    <citation type="submission" date="2020-03" db="EMBL/GenBank/DDBJ databases">
        <title>Draft Genome Sequence of Cylindrodendrum hubeiense.</title>
        <authorList>
            <person name="Buettner E."/>
            <person name="Kellner H."/>
        </authorList>
    </citation>
    <scope>NUCLEOTIDE SEQUENCE</scope>
    <source>
        <strain evidence="12">IHI 201604</strain>
    </source>
</reference>
<dbReference type="InterPro" id="IPR029055">
    <property type="entry name" value="Ntn_hydrolases_N"/>
</dbReference>
<dbReference type="EC" id="2.4.2.14" evidence="3 8"/>
<comment type="catalytic activity">
    <reaction evidence="8">
        <text>5-phospho-beta-D-ribosylamine + L-glutamate + diphosphate = 5-phospho-alpha-D-ribose 1-diphosphate + L-glutamine + H2O</text>
        <dbReference type="Rhea" id="RHEA:14905"/>
        <dbReference type="ChEBI" id="CHEBI:15377"/>
        <dbReference type="ChEBI" id="CHEBI:29985"/>
        <dbReference type="ChEBI" id="CHEBI:33019"/>
        <dbReference type="ChEBI" id="CHEBI:58017"/>
        <dbReference type="ChEBI" id="CHEBI:58359"/>
        <dbReference type="ChEBI" id="CHEBI:58681"/>
        <dbReference type="EC" id="2.4.2.14"/>
    </reaction>
</comment>
<comment type="pathway">
    <text evidence="1 8">Purine metabolism; IMP biosynthesis via de novo pathway; N(1)-(5-phospho-D-ribosyl)glycinamide from 5-phospho-alpha-D-ribose 1-diphosphate: step 1/2.</text>
</comment>
<gene>
    <name evidence="12" type="ORF">G7Z17_g2337</name>
</gene>
<evidence type="ECO:0000256" key="5">
    <source>
        <dbReference type="ARBA" id="ARBA00022679"/>
    </source>
</evidence>
<keyword evidence="10" id="KW-0479">Metal-binding</keyword>
<dbReference type="InterPro" id="IPR029057">
    <property type="entry name" value="PRTase-like"/>
</dbReference>
<evidence type="ECO:0000313" key="12">
    <source>
        <dbReference type="EMBL" id="KAF7555137.1"/>
    </source>
</evidence>
<sequence length="425" mass="45831">MCGVSAILLGDSEATTAAVDLHESLYYLQHRGQDAAGIAVCQGGRVAQCKGVGQASSVFAEGETAPTSSGLHGSEAQPFYVNAPFGISMGVNGNLVNTEYLRKFLDEEAHRHVNSDSDSELLLNVFAHGLQKLGKTRANSDDIFTALGDVYTHCQGAFACTAMIAGFGILCFRDANGIRPLCLGSRPSATLPGAKDYFMASESVALKQLGFGDIVDILPGQAVFFEKGGAAPIFRQVVERKPYTPDSFEYVYVARPDSCIDGISVYRSRQNMGEKLAKKIREVLGDKAVEEIDAVIPVPETSNIAAATLAEKLGRPYVTALIKNRYVHRTFILPNQALRQKSVRRKLSPIESEFKGKNLIIVDDSVVRGTTSRQIVQMAREAGAARVVFVSCSPECIHPHIYGIDLADPVGKNSSQDPHPSTHVV</sequence>
<feature type="binding site" evidence="10">
    <location>
        <position position="363"/>
    </location>
    <ligand>
        <name>Mg(2+)</name>
        <dbReference type="ChEBI" id="CHEBI:18420"/>
    </ligand>
</feature>
<evidence type="ECO:0000313" key="13">
    <source>
        <dbReference type="Proteomes" id="UP000722485"/>
    </source>
</evidence>
<dbReference type="EMBL" id="JAANBB010000023">
    <property type="protein sequence ID" value="KAF7555137.1"/>
    <property type="molecule type" value="Genomic_DNA"/>
</dbReference>
<dbReference type="Gene3D" id="3.60.20.10">
    <property type="entry name" value="Glutamine Phosphoribosylpyrophosphate, subunit 1, domain 1"/>
    <property type="match status" value="1"/>
</dbReference>
<comment type="caution">
    <text evidence="12">The sequence shown here is derived from an EMBL/GenBank/DDBJ whole genome shotgun (WGS) entry which is preliminary data.</text>
</comment>
<keyword evidence="4 8" id="KW-0328">Glycosyltransferase</keyword>
<keyword evidence="6 8" id="KW-0658">Purine biosynthesis</keyword>
<proteinExistence type="inferred from homology"/>
<dbReference type="Gene3D" id="3.40.50.2020">
    <property type="match status" value="1"/>
</dbReference>
<feature type="active site" description="Nucleophile" evidence="9">
    <location>
        <position position="2"/>
    </location>
</feature>
<dbReference type="Pfam" id="PF00156">
    <property type="entry name" value="Pribosyltran"/>
    <property type="match status" value="1"/>
</dbReference>
<dbReference type="InterPro" id="IPR017932">
    <property type="entry name" value="GATase_2_dom"/>
</dbReference>
<evidence type="ECO:0000256" key="1">
    <source>
        <dbReference type="ARBA" id="ARBA00005209"/>
    </source>
</evidence>
<dbReference type="Proteomes" id="UP000722485">
    <property type="component" value="Unassembled WGS sequence"/>
</dbReference>
<evidence type="ECO:0000256" key="9">
    <source>
        <dbReference type="PIRSR" id="PIRSR000485-1"/>
    </source>
</evidence>
<dbReference type="PIRSF" id="PIRSF000485">
    <property type="entry name" value="Amd_phspho_trans"/>
    <property type="match status" value="1"/>
</dbReference>
<dbReference type="SUPFAM" id="SSF56235">
    <property type="entry name" value="N-terminal nucleophile aminohydrolases (Ntn hydrolases)"/>
    <property type="match status" value="1"/>
</dbReference>
<dbReference type="PROSITE" id="PS51278">
    <property type="entry name" value="GATASE_TYPE_2"/>
    <property type="match status" value="1"/>
</dbReference>
<evidence type="ECO:0000256" key="7">
    <source>
        <dbReference type="ARBA" id="ARBA00022962"/>
    </source>
</evidence>
<protein>
    <recommendedName>
        <fullName evidence="3 8">Amidophosphoribosyltransferase</fullName>
        <shortName evidence="8">ATase</shortName>
        <ecNumber evidence="3 8">2.4.2.14</ecNumber>
    </recommendedName>
    <alternativeName>
        <fullName evidence="8">Glutamine phosphoribosylpyrophosphate amidotransferase</fullName>
    </alternativeName>
</protein>
<evidence type="ECO:0000259" key="11">
    <source>
        <dbReference type="PROSITE" id="PS51278"/>
    </source>
</evidence>
<dbReference type="InterPro" id="IPR005854">
    <property type="entry name" value="PurF"/>
</dbReference>
<dbReference type="InterPro" id="IPR000836">
    <property type="entry name" value="PRTase_dom"/>
</dbReference>
<keyword evidence="10" id="KW-0460">Magnesium</keyword>
<feature type="binding site" evidence="10">
    <location>
        <position position="301"/>
    </location>
    <ligand>
        <name>Mg(2+)</name>
        <dbReference type="ChEBI" id="CHEBI:18420"/>
    </ligand>
</feature>
<dbReference type="GO" id="GO:0046872">
    <property type="term" value="F:metal ion binding"/>
    <property type="evidence" value="ECO:0007669"/>
    <property type="project" value="UniProtKB-KW"/>
</dbReference>
<evidence type="ECO:0000256" key="10">
    <source>
        <dbReference type="PIRSR" id="PIRSR000485-2"/>
    </source>
</evidence>
<evidence type="ECO:0000256" key="2">
    <source>
        <dbReference type="ARBA" id="ARBA00010138"/>
    </source>
</evidence>